<dbReference type="Gene3D" id="3.10.180.10">
    <property type="entry name" value="2,3-Dihydroxybiphenyl 1,2-Dioxygenase, domain 1"/>
    <property type="match status" value="1"/>
</dbReference>
<proteinExistence type="predicted"/>
<dbReference type="CDD" id="cd07247">
    <property type="entry name" value="SgaA_N_like"/>
    <property type="match status" value="1"/>
</dbReference>
<evidence type="ECO:0000259" key="1">
    <source>
        <dbReference type="Pfam" id="PF00903"/>
    </source>
</evidence>
<dbReference type="Proteomes" id="UP000278398">
    <property type="component" value="Unassembled WGS sequence"/>
</dbReference>
<sequence length="117" mass="12492">MRTTGKLDYIEMPAKGGTIDGVKSFYAAAFGWTFTDYGPGYSAFEEGLDGGFDADPGAVSKPLPVLYSDEIEETLMQVQAAGGTIIREIFTFPGGRRFHFTDPAGNELAVWGPAAAD</sequence>
<dbReference type="Pfam" id="PF00903">
    <property type="entry name" value="Glyoxalase"/>
    <property type="match status" value="1"/>
</dbReference>
<organism evidence="2 3">
    <name type="scientific">Aquibium carbonis</name>
    <dbReference type="NCBI Taxonomy" id="2495581"/>
    <lineage>
        <taxon>Bacteria</taxon>
        <taxon>Pseudomonadati</taxon>
        <taxon>Pseudomonadota</taxon>
        <taxon>Alphaproteobacteria</taxon>
        <taxon>Hyphomicrobiales</taxon>
        <taxon>Phyllobacteriaceae</taxon>
        <taxon>Aquibium</taxon>
    </lineage>
</organism>
<dbReference type="AlphaFoldDB" id="A0A3R9ZTT1"/>
<dbReference type="OrthoDB" id="9792323at2"/>
<dbReference type="PANTHER" id="PTHR33993:SF1">
    <property type="entry name" value="GLYOXALASE FAMILY PROTEIN"/>
    <property type="match status" value="1"/>
</dbReference>
<name>A0A3R9ZTT1_9HYPH</name>
<dbReference type="RefSeq" id="WP_126702436.1">
    <property type="nucleotide sequence ID" value="NZ_RWKW01000126.1"/>
</dbReference>
<protein>
    <submittedName>
        <fullName evidence="2">VOC family protein</fullName>
    </submittedName>
</protein>
<gene>
    <name evidence="2" type="ORF">EJC49_23895</name>
</gene>
<dbReference type="EMBL" id="RWKW01000126">
    <property type="protein sequence ID" value="RST81669.1"/>
    <property type="molecule type" value="Genomic_DNA"/>
</dbReference>
<dbReference type="InterPro" id="IPR004360">
    <property type="entry name" value="Glyas_Fos-R_dOase_dom"/>
</dbReference>
<evidence type="ECO:0000313" key="2">
    <source>
        <dbReference type="EMBL" id="RST81669.1"/>
    </source>
</evidence>
<feature type="domain" description="Glyoxalase/fosfomycin resistance/dioxygenase" evidence="1">
    <location>
        <begin position="20"/>
        <end position="109"/>
    </location>
</feature>
<reference evidence="2 3" key="1">
    <citation type="submission" date="2018-12" db="EMBL/GenBank/DDBJ databases">
        <title>Mesorhizobium carbonis sp. nov., isolated from coal mine water.</title>
        <authorList>
            <person name="Xin W."/>
            <person name="Xu Z."/>
            <person name="Xiang F."/>
            <person name="Zhang J."/>
            <person name="Xi L."/>
            <person name="Liu J."/>
        </authorList>
    </citation>
    <scope>NUCLEOTIDE SEQUENCE [LARGE SCALE GENOMIC DNA]</scope>
    <source>
        <strain evidence="2 3">B2.3</strain>
    </source>
</reference>
<dbReference type="SUPFAM" id="SSF54593">
    <property type="entry name" value="Glyoxalase/Bleomycin resistance protein/Dihydroxybiphenyl dioxygenase"/>
    <property type="match status" value="1"/>
</dbReference>
<evidence type="ECO:0000313" key="3">
    <source>
        <dbReference type="Proteomes" id="UP000278398"/>
    </source>
</evidence>
<dbReference type="InterPro" id="IPR052164">
    <property type="entry name" value="Anthracycline_SecMetBiosynth"/>
</dbReference>
<accession>A0A3R9ZTT1</accession>
<keyword evidence="3" id="KW-1185">Reference proteome</keyword>
<comment type="caution">
    <text evidence="2">The sequence shown here is derived from an EMBL/GenBank/DDBJ whole genome shotgun (WGS) entry which is preliminary data.</text>
</comment>
<dbReference type="PANTHER" id="PTHR33993">
    <property type="entry name" value="GLYOXALASE-RELATED"/>
    <property type="match status" value="1"/>
</dbReference>
<dbReference type="InterPro" id="IPR029068">
    <property type="entry name" value="Glyas_Bleomycin-R_OHBP_Dase"/>
</dbReference>